<dbReference type="InterPro" id="IPR012885">
    <property type="entry name" value="F-box_Sdz-33"/>
</dbReference>
<gene>
    <name evidence="2" type="ORF">CAEBREN_01129</name>
</gene>
<dbReference type="OrthoDB" id="5898066at2759"/>
<reference evidence="3" key="1">
    <citation type="submission" date="2011-07" db="EMBL/GenBank/DDBJ databases">
        <authorList>
            <consortium name="Caenorhabditis brenneri Sequencing and Analysis Consortium"/>
            <person name="Wilson R.K."/>
        </authorList>
    </citation>
    <scope>NUCLEOTIDE SEQUENCE [LARGE SCALE GENOMIC DNA]</scope>
    <source>
        <strain evidence="3">PB2801</strain>
    </source>
</reference>
<dbReference type="PANTHER" id="PTHR22899">
    <property type="entry name" value="CYCLIN-RELATED F-BOX FAMILY"/>
    <property type="match status" value="1"/>
</dbReference>
<dbReference type="InterPro" id="IPR053222">
    <property type="entry name" value="Zygotic_Embryogenesis-Asso"/>
</dbReference>
<keyword evidence="3" id="KW-1185">Reference proteome</keyword>
<feature type="domain" description="Sdz-33 F-box" evidence="1">
    <location>
        <begin position="268"/>
        <end position="331"/>
    </location>
</feature>
<accession>G0N0J8</accession>
<proteinExistence type="predicted"/>
<dbReference type="AlphaFoldDB" id="G0N0J8"/>
<dbReference type="HOGENOM" id="CLU_673051_0_0_1"/>
<evidence type="ECO:0000313" key="3">
    <source>
        <dbReference type="Proteomes" id="UP000008068"/>
    </source>
</evidence>
<sequence>MRNFSKFINLHQFTKSCSPAIELPFAHLRPLSCQRAAVDPSAAVRLPLGRRWALALYLCSGVVKTPTGRSLVYPVPFPSFIHISCNHGPRRLNIPSTAPTDRCCSEHNKNYELSTNKTKSLVESLKLTANMFVEVNNDLVQIILLFENHKTVCFELWQFEVIDPFQELGTPGHFRFENENSFEEWTNLLNVRQLIDHLKLVCHSSVTTLKFGPHVEKFTLESVYKTVKGIESISLTYGNHEHNRRILSLFQTPSIDLGILALVNRRVPRDILIQNWDVIRASSVQIPMDELLTTNSQGILMWCRGLSVKTLNRFLKLWTKGSNPRLEWLHLRFPGNFQNEELFSGLKAECAPRNKEKYFKSCGDKELKKVVGGWDIWRFDGTKATITVLKNVGLVNFQLFVWHDHCMVN</sequence>
<dbReference type="Pfam" id="PF07735">
    <property type="entry name" value="FBA_2"/>
    <property type="match status" value="1"/>
</dbReference>
<organism evidence="3">
    <name type="scientific">Caenorhabditis brenneri</name>
    <name type="common">Nematode worm</name>
    <dbReference type="NCBI Taxonomy" id="135651"/>
    <lineage>
        <taxon>Eukaryota</taxon>
        <taxon>Metazoa</taxon>
        <taxon>Ecdysozoa</taxon>
        <taxon>Nematoda</taxon>
        <taxon>Chromadorea</taxon>
        <taxon>Rhabditida</taxon>
        <taxon>Rhabditina</taxon>
        <taxon>Rhabditomorpha</taxon>
        <taxon>Rhabditoidea</taxon>
        <taxon>Rhabditidae</taxon>
        <taxon>Peloderinae</taxon>
        <taxon>Caenorhabditis</taxon>
    </lineage>
</organism>
<dbReference type="PANTHER" id="PTHR22899:SF0">
    <property type="entry name" value="F-BOX ASSOCIATED DOMAIN-CONTAINING PROTEIN-RELATED"/>
    <property type="match status" value="1"/>
</dbReference>
<dbReference type="InParanoid" id="G0N0J8"/>
<name>G0N0J8_CAEBE</name>
<protein>
    <recommendedName>
        <fullName evidence="1">Sdz-33 F-box domain-containing protein</fullName>
    </recommendedName>
</protein>
<evidence type="ECO:0000259" key="1">
    <source>
        <dbReference type="Pfam" id="PF07735"/>
    </source>
</evidence>
<dbReference type="Proteomes" id="UP000008068">
    <property type="component" value="Unassembled WGS sequence"/>
</dbReference>
<evidence type="ECO:0000313" key="2">
    <source>
        <dbReference type="EMBL" id="EGT48974.1"/>
    </source>
</evidence>
<dbReference type="EMBL" id="GL379824">
    <property type="protein sequence ID" value="EGT48974.1"/>
    <property type="molecule type" value="Genomic_DNA"/>
</dbReference>
<dbReference type="FunCoup" id="G0N0J8">
    <property type="interactions" value="225"/>
</dbReference>